<dbReference type="PANTHER" id="PTHR48081:SF6">
    <property type="entry name" value="PEPTIDASE S9 PROLYL OLIGOPEPTIDASE CATALYTIC DOMAIN-CONTAINING PROTEIN"/>
    <property type="match status" value="1"/>
</dbReference>
<dbReference type="InterPro" id="IPR050300">
    <property type="entry name" value="GDXG_lipolytic_enzyme"/>
</dbReference>
<proteinExistence type="predicted"/>
<name>A0A376H8Z0_ENTGA</name>
<feature type="domain" description="BD-FAE-like" evidence="2">
    <location>
        <begin position="30"/>
        <end position="215"/>
    </location>
</feature>
<dbReference type="EMBL" id="UFYW01000001">
    <property type="protein sequence ID" value="STD84868.1"/>
    <property type="molecule type" value="Genomic_DNA"/>
</dbReference>
<dbReference type="GO" id="GO:0016787">
    <property type="term" value="F:hydrolase activity"/>
    <property type="evidence" value="ECO:0007669"/>
    <property type="project" value="UniProtKB-KW"/>
</dbReference>
<dbReference type="Proteomes" id="UP000254807">
    <property type="component" value="Unassembled WGS sequence"/>
</dbReference>
<sequence length="268" mass="29779">MIHEVIQPLSGSQATLTTYVIENSEEMEQDRLRPAVIICPGGGYEFLSDREAEPIAVKMMSFGFQAFVLHYSIKPNVYPLALQELAASVQLIRQNHAQRHVDPEKIIVAGFSAGGHLAASLGVFWQEAFLAETLSGANHEWRPNGLLLSYPVLSSGEFAHEGSFRALLGDAYEEQKEQLSLEKKVSQNTPPTFLWHTLEDGLVPAENSLLFAQQLRSHEVPYELHIFPRGGHGLSLGTKETASGGAHAIEDSVVRWPELFADWVRFNF</sequence>
<dbReference type="AlphaFoldDB" id="A0A376H8Z0"/>
<dbReference type="RefSeq" id="WP_060814405.1">
    <property type="nucleotide sequence ID" value="NZ_JBHULA010000053.1"/>
</dbReference>
<dbReference type="InterPro" id="IPR029058">
    <property type="entry name" value="AB_hydrolase_fold"/>
</dbReference>
<keyword evidence="1" id="KW-0378">Hydrolase</keyword>
<evidence type="ECO:0000256" key="1">
    <source>
        <dbReference type="ARBA" id="ARBA00022801"/>
    </source>
</evidence>
<dbReference type="SUPFAM" id="SSF53474">
    <property type="entry name" value="alpha/beta-Hydrolases"/>
    <property type="match status" value="1"/>
</dbReference>
<gene>
    <name evidence="3" type="ORF">NCTC12360_03415</name>
</gene>
<organism evidence="3 4">
    <name type="scientific">Enterococcus gallinarum</name>
    <dbReference type="NCBI Taxonomy" id="1353"/>
    <lineage>
        <taxon>Bacteria</taxon>
        <taxon>Bacillati</taxon>
        <taxon>Bacillota</taxon>
        <taxon>Bacilli</taxon>
        <taxon>Lactobacillales</taxon>
        <taxon>Enterococcaceae</taxon>
        <taxon>Enterococcus</taxon>
    </lineage>
</organism>
<dbReference type="PANTHER" id="PTHR48081">
    <property type="entry name" value="AB HYDROLASE SUPERFAMILY PROTEIN C4A8.06C"/>
    <property type="match status" value="1"/>
</dbReference>
<dbReference type="InterPro" id="IPR049492">
    <property type="entry name" value="BD-FAE-like_dom"/>
</dbReference>
<evidence type="ECO:0000313" key="3">
    <source>
        <dbReference type="EMBL" id="STD84868.1"/>
    </source>
</evidence>
<evidence type="ECO:0000259" key="2">
    <source>
        <dbReference type="Pfam" id="PF20434"/>
    </source>
</evidence>
<dbReference type="OrthoDB" id="9794725at2"/>
<protein>
    <submittedName>
        <fullName evidence="3">Esterase/lipase-like protein</fullName>
    </submittedName>
</protein>
<dbReference type="Gene3D" id="3.40.50.1820">
    <property type="entry name" value="alpha/beta hydrolase"/>
    <property type="match status" value="1"/>
</dbReference>
<evidence type="ECO:0000313" key="4">
    <source>
        <dbReference type="Proteomes" id="UP000254807"/>
    </source>
</evidence>
<accession>A0A376H8Z0</accession>
<keyword evidence="4" id="KW-1185">Reference proteome</keyword>
<reference evidence="3 4" key="1">
    <citation type="submission" date="2018-06" db="EMBL/GenBank/DDBJ databases">
        <authorList>
            <consortium name="Pathogen Informatics"/>
            <person name="Doyle S."/>
        </authorList>
    </citation>
    <scope>NUCLEOTIDE SEQUENCE [LARGE SCALE GENOMIC DNA]</scope>
    <source>
        <strain evidence="3 4">NCTC12360</strain>
    </source>
</reference>
<dbReference type="Pfam" id="PF20434">
    <property type="entry name" value="BD-FAE"/>
    <property type="match status" value="1"/>
</dbReference>